<organism evidence="1 2">
    <name type="scientific">Pseudomonas savastanoi pv. glycinea str. race 4</name>
    <dbReference type="NCBI Taxonomy" id="875330"/>
    <lineage>
        <taxon>Bacteria</taxon>
        <taxon>Pseudomonadati</taxon>
        <taxon>Pseudomonadota</taxon>
        <taxon>Gammaproteobacteria</taxon>
        <taxon>Pseudomonadales</taxon>
        <taxon>Pseudomonadaceae</taxon>
        <taxon>Pseudomonas</taxon>
    </lineage>
</organism>
<comment type="caution">
    <text evidence="1">The sequence shown here is derived from an EMBL/GenBank/DDBJ whole genome shotgun (WGS) entry which is preliminary data.</text>
</comment>
<feature type="non-terminal residue" evidence="1">
    <location>
        <position position="46"/>
    </location>
</feature>
<name>F3CI37_PSESG</name>
<dbReference type="Gene3D" id="1.10.340.60">
    <property type="entry name" value="AcsD, palm domain, helix bundle"/>
    <property type="match status" value="1"/>
</dbReference>
<dbReference type="AlphaFoldDB" id="F3CI37"/>
<evidence type="ECO:0000313" key="2">
    <source>
        <dbReference type="Proteomes" id="UP000005466"/>
    </source>
</evidence>
<feature type="non-terminal residue" evidence="1">
    <location>
        <position position="1"/>
    </location>
</feature>
<protein>
    <submittedName>
        <fullName evidence="1">Achromobactin biosynthetic protein AcsD</fullName>
    </submittedName>
</protein>
<evidence type="ECO:0000313" key="1">
    <source>
        <dbReference type="EMBL" id="EGH18929.1"/>
    </source>
</evidence>
<proteinExistence type="predicted"/>
<dbReference type="InterPro" id="IPR043045">
    <property type="entry name" value="PvsD/AcsD-like_palm_helix"/>
</dbReference>
<dbReference type="Proteomes" id="UP000005466">
    <property type="component" value="Unassembled WGS sequence"/>
</dbReference>
<dbReference type="HOGENOM" id="CLU_3193264_0_0_6"/>
<dbReference type="EMBL" id="ADWY01003350">
    <property type="protein sequence ID" value="EGH18929.1"/>
    <property type="molecule type" value="Genomic_DNA"/>
</dbReference>
<accession>F3CI37</accession>
<gene>
    <name evidence="1" type="ORF">Pgy4_38803</name>
</gene>
<sequence length="46" mass="5339">KLTDELGIKAIQVGLHPRIRQSLLYTREQGWNRITYCLLINNLSEA</sequence>
<reference evidence="1 2" key="1">
    <citation type="journal article" date="2011" name="PLoS Pathog.">
        <title>Dynamic evolution of pathogenicity revealed by sequencing and comparative genomics of 19 Pseudomonas syringae isolates.</title>
        <authorList>
            <person name="Baltrus D.A."/>
            <person name="Nishimura M.T."/>
            <person name="Romanchuk A."/>
            <person name="Chang J.H."/>
            <person name="Mukhtar M.S."/>
            <person name="Cherkis K."/>
            <person name="Roach J."/>
            <person name="Grant S.R."/>
            <person name="Jones C.D."/>
            <person name="Dangl J.L."/>
        </authorList>
    </citation>
    <scope>NUCLEOTIDE SEQUENCE [LARGE SCALE GENOMIC DNA]</scope>
    <source>
        <strain evidence="2">race 4</strain>
    </source>
</reference>